<keyword evidence="6" id="KW-0378">Hydrolase</keyword>
<keyword evidence="4" id="KW-0858">Xylan degradation</keyword>
<keyword evidence="8" id="KW-0326">Glycosidase</keyword>
<dbReference type="Gene3D" id="3.20.20.80">
    <property type="entry name" value="Glycosidases"/>
    <property type="match status" value="1"/>
</dbReference>
<comment type="caution">
    <text evidence="12">The sequence shown here is derived from an EMBL/GenBank/DDBJ whole genome shotgun (WGS) entry which is preliminary data.</text>
</comment>
<feature type="domain" description="GH10" evidence="11">
    <location>
        <begin position="37"/>
        <end position="353"/>
    </location>
</feature>
<dbReference type="InterPro" id="IPR044846">
    <property type="entry name" value="GH10"/>
</dbReference>
<keyword evidence="5 10" id="KW-0732">Signal</keyword>
<evidence type="ECO:0000256" key="8">
    <source>
        <dbReference type="ARBA" id="ARBA00023295"/>
    </source>
</evidence>
<organism evidence="12 13">
    <name type="scientific">Peronospora farinosa</name>
    <dbReference type="NCBI Taxonomy" id="134698"/>
    <lineage>
        <taxon>Eukaryota</taxon>
        <taxon>Sar</taxon>
        <taxon>Stramenopiles</taxon>
        <taxon>Oomycota</taxon>
        <taxon>Peronosporomycetes</taxon>
        <taxon>Peronosporales</taxon>
        <taxon>Peronosporaceae</taxon>
        <taxon>Peronospora</taxon>
    </lineage>
</organism>
<dbReference type="EC" id="3.2.1.8" evidence="3"/>
<comment type="catalytic activity">
    <reaction evidence="1">
        <text>Endohydrolysis of (1-&gt;4)-beta-D-xylosidic linkages in xylans.</text>
        <dbReference type="EC" id="3.2.1.8"/>
    </reaction>
</comment>
<evidence type="ECO:0000313" key="13">
    <source>
        <dbReference type="Proteomes" id="UP001157938"/>
    </source>
</evidence>
<evidence type="ECO:0000256" key="7">
    <source>
        <dbReference type="ARBA" id="ARBA00023277"/>
    </source>
</evidence>
<evidence type="ECO:0000256" key="6">
    <source>
        <dbReference type="ARBA" id="ARBA00022801"/>
    </source>
</evidence>
<protein>
    <recommendedName>
        <fullName evidence="3">endo-1,4-beta-xylanase</fullName>
        <ecNumber evidence="3">3.2.1.8</ecNumber>
    </recommendedName>
</protein>
<dbReference type="PROSITE" id="PS51760">
    <property type="entry name" value="GH10_2"/>
    <property type="match status" value="1"/>
</dbReference>
<evidence type="ECO:0000256" key="3">
    <source>
        <dbReference type="ARBA" id="ARBA00012590"/>
    </source>
</evidence>
<dbReference type="SMART" id="SM00633">
    <property type="entry name" value="Glyco_10"/>
    <property type="match status" value="1"/>
</dbReference>
<dbReference type="PANTHER" id="PTHR31490">
    <property type="entry name" value="GLYCOSYL HYDROLASE"/>
    <property type="match status" value="1"/>
</dbReference>
<feature type="signal peptide" evidence="10">
    <location>
        <begin position="1"/>
        <end position="20"/>
    </location>
</feature>
<name>A0ABN8C506_9STRA</name>
<gene>
    <name evidence="12" type="ORF">PFR001_LOCUS4586</name>
</gene>
<dbReference type="Pfam" id="PF00331">
    <property type="entry name" value="Glyco_hydro_10"/>
    <property type="match status" value="1"/>
</dbReference>
<keyword evidence="7" id="KW-0119">Carbohydrate metabolism</keyword>
<dbReference type="Proteomes" id="UP001157938">
    <property type="component" value="Unassembled WGS sequence"/>
</dbReference>
<sequence length="356" mass="39445">MMNAAIAFALGACLVAVAIADIRVMIGSTYSGPKGLNDLATSMGEKYMGTTTDIKQLSDKFYATELNNTHNFGMISPANSMMWDATEAIQGVFTFEDADAIVAFARKSGAQVRCQTLVSHKQVPNWVQRLEKAELLKAMSNHITNVMTHFGDVCSAWDVVSDVIEDDGSYRQSFWFKKTGKDYISTAFETANAVKVKLKLKTRLYYNDFGISIVNKKSDAVLEMVTSLRRKKIWVEGVGFKLHYRDSDSVAGAHIFNNFRRFTIKNMDVAITKLDVTTSTANPTVIEQQKQVGIYTNVISACKKTKRCVGVTMSDFVDTYSSTKLSAPLLFYQPGGANTHLVRKASYDAITSGWIL</sequence>
<evidence type="ECO:0000256" key="10">
    <source>
        <dbReference type="SAM" id="SignalP"/>
    </source>
</evidence>
<evidence type="ECO:0000313" key="12">
    <source>
        <dbReference type="EMBL" id="CAH0489153.1"/>
    </source>
</evidence>
<accession>A0ABN8C506</accession>
<evidence type="ECO:0000256" key="1">
    <source>
        <dbReference type="ARBA" id="ARBA00000681"/>
    </source>
</evidence>
<evidence type="ECO:0000256" key="5">
    <source>
        <dbReference type="ARBA" id="ARBA00022729"/>
    </source>
</evidence>
<dbReference type="InterPro" id="IPR017853">
    <property type="entry name" value="GH"/>
</dbReference>
<dbReference type="InterPro" id="IPR001000">
    <property type="entry name" value="GH10_dom"/>
</dbReference>
<dbReference type="SUPFAM" id="SSF51445">
    <property type="entry name" value="(Trans)glycosidases"/>
    <property type="match status" value="1"/>
</dbReference>
<keyword evidence="9" id="KW-0624">Polysaccharide degradation</keyword>
<comment type="similarity">
    <text evidence="2">Belongs to the glycosyl hydrolase 10 (cellulase F) family.</text>
</comment>
<keyword evidence="13" id="KW-1185">Reference proteome</keyword>
<feature type="chain" id="PRO_5045744985" description="endo-1,4-beta-xylanase" evidence="10">
    <location>
        <begin position="21"/>
        <end position="356"/>
    </location>
</feature>
<evidence type="ECO:0000256" key="4">
    <source>
        <dbReference type="ARBA" id="ARBA00022651"/>
    </source>
</evidence>
<dbReference type="PRINTS" id="PR00134">
    <property type="entry name" value="GLHYDRLASE10"/>
</dbReference>
<evidence type="ECO:0000256" key="2">
    <source>
        <dbReference type="ARBA" id="ARBA00007495"/>
    </source>
</evidence>
<proteinExistence type="inferred from homology"/>
<evidence type="ECO:0000256" key="9">
    <source>
        <dbReference type="ARBA" id="ARBA00023326"/>
    </source>
</evidence>
<dbReference type="PANTHER" id="PTHR31490:SF88">
    <property type="entry name" value="BETA-XYLANASE"/>
    <property type="match status" value="1"/>
</dbReference>
<dbReference type="EMBL" id="CAKLBC010001009">
    <property type="protein sequence ID" value="CAH0489153.1"/>
    <property type="molecule type" value="Genomic_DNA"/>
</dbReference>
<reference evidence="12 13" key="1">
    <citation type="submission" date="2021-11" db="EMBL/GenBank/DDBJ databases">
        <authorList>
            <person name="Islam A."/>
            <person name="Islam S."/>
            <person name="Flora M.S."/>
            <person name="Rahman M."/>
            <person name="Ziaur R.M."/>
            <person name="Epstein J.H."/>
            <person name="Hassan M."/>
            <person name="Klassen M."/>
            <person name="Woodard K."/>
            <person name="Webb A."/>
            <person name="Webby R.J."/>
            <person name="El Zowalaty M.E."/>
        </authorList>
    </citation>
    <scope>NUCLEOTIDE SEQUENCE [LARGE SCALE GENOMIC DNA]</scope>
    <source>
        <strain evidence="12">Pf1</strain>
    </source>
</reference>
<evidence type="ECO:0000259" key="11">
    <source>
        <dbReference type="PROSITE" id="PS51760"/>
    </source>
</evidence>